<dbReference type="SUPFAM" id="SSF54001">
    <property type="entry name" value="Cysteine proteinases"/>
    <property type="match status" value="1"/>
</dbReference>
<keyword evidence="4" id="KW-0788">Thiol protease</keyword>
<dbReference type="AlphaFoldDB" id="A0A250FF90"/>
<keyword evidence="3 6" id="KW-0378">Hydrolase</keyword>
<dbReference type="InterPro" id="IPR041382">
    <property type="entry name" value="SH3_16"/>
</dbReference>
<dbReference type="InterPro" id="IPR000064">
    <property type="entry name" value="NLP_P60_dom"/>
</dbReference>
<keyword evidence="2" id="KW-0645">Protease</keyword>
<accession>A0A250FF90</accession>
<evidence type="ECO:0000256" key="4">
    <source>
        <dbReference type="ARBA" id="ARBA00022807"/>
    </source>
</evidence>
<sequence>MNMKILDTPYGICHLSVVPVRLAPDEGAEMVTQLLFGELLQVLEKHNSWSYIRLLFDNTEGWVDNNQITEISDKDYRKSLKKKDKYAHKWLTNLRLKTGDDLFLHIPKGATFSHNHLLHTSQSTQRPSNKGVVATALEYLNVPYLSGGKTPFGIDASGLVQMVFKLNGIHLPRTADRQALCGSAISFIEESQAGDLAFFDDEEGNIIHVGILLGDNKIIHSYGKVRIDRLDHIGIFNSELRNYTHQLRTMRTMTSEKLTTKG</sequence>
<dbReference type="Gene3D" id="2.30.30.40">
    <property type="entry name" value="SH3 Domains"/>
    <property type="match status" value="1"/>
</dbReference>
<dbReference type="Pfam" id="PF18348">
    <property type="entry name" value="SH3_16"/>
    <property type="match status" value="1"/>
</dbReference>
<gene>
    <name evidence="6" type="ORF">CGC53_10220</name>
</gene>
<dbReference type="PANTHER" id="PTHR47053:SF1">
    <property type="entry name" value="MUREIN DD-ENDOPEPTIDASE MEPH-RELATED"/>
    <property type="match status" value="1"/>
</dbReference>
<evidence type="ECO:0000313" key="6">
    <source>
        <dbReference type="EMBL" id="ATA82687.1"/>
    </source>
</evidence>
<feature type="domain" description="NlpC/P60" evidence="5">
    <location>
        <begin position="126"/>
        <end position="259"/>
    </location>
</feature>
<dbReference type="InterPro" id="IPR051202">
    <property type="entry name" value="Peptidase_C40"/>
</dbReference>
<evidence type="ECO:0000259" key="5">
    <source>
        <dbReference type="PROSITE" id="PS51935"/>
    </source>
</evidence>
<dbReference type="KEGG" id="clk:CGC53_10220"/>
<dbReference type="GO" id="GO:0008234">
    <property type="term" value="F:cysteine-type peptidase activity"/>
    <property type="evidence" value="ECO:0007669"/>
    <property type="project" value="UniProtKB-KW"/>
</dbReference>
<protein>
    <submittedName>
        <fullName evidence="6">Hydrolase Nlp/P60</fullName>
    </submittedName>
</protein>
<dbReference type="RefSeq" id="WP_095914670.1">
    <property type="nucleotide sequence ID" value="NZ_CP022384.1"/>
</dbReference>
<keyword evidence="7" id="KW-1185">Reference proteome</keyword>
<evidence type="ECO:0000313" key="7">
    <source>
        <dbReference type="Proteomes" id="UP000217276"/>
    </source>
</evidence>
<organism evidence="6 7">
    <name type="scientific">Capnocytophaga leadbetteri</name>
    <dbReference type="NCBI Taxonomy" id="327575"/>
    <lineage>
        <taxon>Bacteria</taxon>
        <taxon>Pseudomonadati</taxon>
        <taxon>Bacteroidota</taxon>
        <taxon>Flavobacteriia</taxon>
        <taxon>Flavobacteriales</taxon>
        <taxon>Flavobacteriaceae</taxon>
        <taxon>Capnocytophaga</taxon>
    </lineage>
</organism>
<dbReference type="Proteomes" id="UP000217276">
    <property type="component" value="Chromosome"/>
</dbReference>
<dbReference type="InterPro" id="IPR038765">
    <property type="entry name" value="Papain-like_cys_pep_sf"/>
</dbReference>
<evidence type="ECO:0000256" key="2">
    <source>
        <dbReference type="ARBA" id="ARBA00022670"/>
    </source>
</evidence>
<evidence type="ECO:0000256" key="3">
    <source>
        <dbReference type="ARBA" id="ARBA00022801"/>
    </source>
</evidence>
<reference evidence="7" key="1">
    <citation type="submission" date="2017-06" db="EMBL/GenBank/DDBJ databases">
        <title>Capnocytophaga spp. assemblies.</title>
        <authorList>
            <person name="Gulvik C.A."/>
        </authorList>
    </citation>
    <scope>NUCLEOTIDE SEQUENCE [LARGE SCALE GENOMIC DNA]</scope>
    <source>
        <strain evidence="7">H6253</strain>
    </source>
</reference>
<proteinExistence type="inferred from homology"/>
<dbReference type="PROSITE" id="PS51935">
    <property type="entry name" value="NLPC_P60"/>
    <property type="match status" value="1"/>
</dbReference>
<comment type="similarity">
    <text evidence="1">Belongs to the peptidase C40 family.</text>
</comment>
<name>A0A250FF90_9FLAO</name>
<dbReference type="Gene3D" id="3.90.1720.10">
    <property type="entry name" value="endopeptidase domain like (from Nostoc punctiforme)"/>
    <property type="match status" value="1"/>
</dbReference>
<dbReference type="GO" id="GO:0006508">
    <property type="term" value="P:proteolysis"/>
    <property type="evidence" value="ECO:0007669"/>
    <property type="project" value="UniProtKB-KW"/>
</dbReference>
<dbReference type="Pfam" id="PF00877">
    <property type="entry name" value="NLPC_P60"/>
    <property type="match status" value="1"/>
</dbReference>
<dbReference type="EMBL" id="CP022384">
    <property type="protein sequence ID" value="ATA82687.1"/>
    <property type="molecule type" value="Genomic_DNA"/>
</dbReference>
<dbReference type="PANTHER" id="PTHR47053">
    <property type="entry name" value="MUREIN DD-ENDOPEPTIDASE MEPH-RELATED"/>
    <property type="match status" value="1"/>
</dbReference>
<evidence type="ECO:0000256" key="1">
    <source>
        <dbReference type="ARBA" id="ARBA00007074"/>
    </source>
</evidence>